<proteinExistence type="predicted"/>
<reference evidence="1" key="1">
    <citation type="journal article" date="2015" name="Nature">
        <title>Complex archaea that bridge the gap between prokaryotes and eukaryotes.</title>
        <authorList>
            <person name="Spang A."/>
            <person name="Saw J.H."/>
            <person name="Jorgensen S.L."/>
            <person name="Zaremba-Niedzwiedzka K."/>
            <person name="Martijn J."/>
            <person name="Lind A.E."/>
            <person name="van Eijk R."/>
            <person name="Schleper C."/>
            <person name="Guy L."/>
            <person name="Ettema T.J."/>
        </authorList>
    </citation>
    <scope>NUCLEOTIDE SEQUENCE</scope>
</reference>
<dbReference type="AlphaFoldDB" id="A0A0F9AM96"/>
<dbReference type="InterPro" id="IPR002737">
    <property type="entry name" value="MEMO1_fam"/>
</dbReference>
<accession>A0A0F9AM96</accession>
<protein>
    <recommendedName>
        <fullName evidence="2">AmmeMemoRadiSam system protein B</fullName>
    </recommendedName>
</protein>
<comment type="caution">
    <text evidence="1">The sequence shown here is derived from an EMBL/GenBank/DDBJ whole genome shotgun (WGS) entry which is preliminary data.</text>
</comment>
<dbReference type="Pfam" id="PF01875">
    <property type="entry name" value="Memo"/>
    <property type="match status" value="1"/>
</dbReference>
<dbReference type="NCBIfam" id="TIGR04336">
    <property type="entry name" value="AmmeMemoSam_B"/>
    <property type="match status" value="1"/>
</dbReference>
<organism evidence="1">
    <name type="scientific">marine sediment metagenome</name>
    <dbReference type="NCBI Taxonomy" id="412755"/>
    <lineage>
        <taxon>unclassified sequences</taxon>
        <taxon>metagenomes</taxon>
        <taxon>ecological metagenomes</taxon>
    </lineage>
</organism>
<dbReference type="EMBL" id="LAZR01045221">
    <property type="protein sequence ID" value="KKK99395.1"/>
    <property type="molecule type" value="Genomic_DNA"/>
</dbReference>
<sequence>MKKEYTQRHPIVNGLFYPDSKEELENIIQGYIERVDKDKLFEAVNEQTGLTGTGKRTPLVLIAPHAGYIFSGRVQAYSKFAMVPSPRLARTYIQSSLFHFLLILTILWA</sequence>
<gene>
    <name evidence="1" type="ORF">LCGC14_2633180</name>
</gene>
<dbReference type="Gene3D" id="3.40.830.10">
    <property type="entry name" value="LigB-like"/>
    <property type="match status" value="1"/>
</dbReference>
<evidence type="ECO:0008006" key="2">
    <source>
        <dbReference type="Google" id="ProtNLM"/>
    </source>
</evidence>
<evidence type="ECO:0000313" key="1">
    <source>
        <dbReference type="EMBL" id="KKK99395.1"/>
    </source>
</evidence>
<name>A0A0F9AM96_9ZZZZ</name>